<dbReference type="Gene3D" id="3.30.70.3460">
    <property type="match status" value="1"/>
</dbReference>
<dbReference type="GO" id="GO:0016829">
    <property type="term" value="F:lyase activity"/>
    <property type="evidence" value="ECO:0007669"/>
    <property type="project" value="UniProtKB-KW"/>
</dbReference>
<dbReference type="Pfam" id="PF17805">
    <property type="entry name" value="AsnC_trans_reg2"/>
    <property type="match status" value="1"/>
</dbReference>
<dbReference type="AlphaFoldDB" id="A0A523UQJ3"/>
<comment type="similarity">
    <text evidence="3">Belongs to the Ahb/Nir family.</text>
</comment>
<dbReference type="EC" id="4.1.1.111" evidence="4"/>
<organism evidence="8 9">
    <name type="scientific">Aerophobetes bacterium</name>
    <dbReference type="NCBI Taxonomy" id="2030807"/>
    <lineage>
        <taxon>Bacteria</taxon>
        <taxon>Candidatus Aerophobota</taxon>
    </lineage>
</organism>
<name>A0A523UQJ3_UNCAE</name>
<dbReference type="InterPro" id="IPR050684">
    <property type="entry name" value="HTH-Siroheme_Decarb"/>
</dbReference>
<comment type="pathway">
    <text evidence="2">Porphyrin-containing compound metabolism.</text>
</comment>
<accession>A0A523UQJ3</accession>
<evidence type="ECO:0000259" key="7">
    <source>
        <dbReference type="Pfam" id="PF22451"/>
    </source>
</evidence>
<evidence type="ECO:0000256" key="5">
    <source>
        <dbReference type="ARBA" id="ARBA00048470"/>
    </source>
</evidence>
<dbReference type="Pfam" id="PF22451">
    <property type="entry name" value="NirdL-like_HTH"/>
    <property type="match status" value="1"/>
</dbReference>
<comment type="caution">
    <text evidence="8">The sequence shown here is derived from an EMBL/GenBank/DDBJ whole genome shotgun (WGS) entry which is preliminary data.</text>
</comment>
<evidence type="ECO:0000313" key="8">
    <source>
        <dbReference type="EMBL" id="TET44807.1"/>
    </source>
</evidence>
<feature type="domain" description="Siroheme decarboxylase NirL-like HTH" evidence="7">
    <location>
        <begin position="6"/>
        <end position="52"/>
    </location>
</feature>
<evidence type="ECO:0000256" key="2">
    <source>
        <dbReference type="ARBA" id="ARBA00023444"/>
    </source>
</evidence>
<comment type="catalytic activity">
    <reaction evidence="5">
        <text>siroheme + 2 H(+) = 12,18-didecarboxysiroheme + 2 CO2</text>
        <dbReference type="Rhea" id="RHEA:19093"/>
        <dbReference type="ChEBI" id="CHEBI:15378"/>
        <dbReference type="ChEBI" id="CHEBI:16526"/>
        <dbReference type="ChEBI" id="CHEBI:60052"/>
        <dbReference type="ChEBI" id="CHEBI:140497"/>
        <dbReference type="EC" id="4.1.1.111"/>
    </reaction>
</comment>
<dbReference type="PANTHER" id="PTHR43413">
    <property type="entry name" value="TRANSCRIPTIONAL REGULATOR, ASNC FAMILY"/>
    <property type="match status" value="1"/>
</dbReference>
<protein>
    <recommendedName>
        <fullName evidence="4">siroheme decarboxylase</fullName>
        <ecNumber evidence="4">4.1.1.111</ecNumber>
    </recommendedName>
</protein>
<gene>
    <name evidence="8" type="ORF">E3J59_04640</name>
</gene>
<dbReference type="Proteomes" id="UP000320679">
    <property type="component" value="Unassembled WGS sequence"/>
</dbReference>
<dbReference type="InterPro" id="IPR040523">
    <property type="entry name" value="AsnC_trans_reg2"/>
</dbReference>
<feature type="domain" description="Siroheme decarboxylase AsnC-like ligand binding" evidence="6">
    <location>
        <begin position="68"/>
        <end position="148"/>
    </location>
</feature>
<reference evidence="8 9" key="1">
    <citation type="submission" date="2019-03" db="EMBL/GenBank/DDBJ databases">
        <title>Metabolic potential of uncultured bacteria and archaea associated with petroleum seepage in deep-sea sediments.</title>
        <authorList>
            <person name="Dong X."/>
            <person name="Hubert C."/>
        </authorList>
    </citation>
    <scope>NUCLEOTIDE SEQUENCE [LARGE SCALE GENOMIC DNA]</scope>
    <source>
        <strain evidence="8">E29_bin78</strain>
    </source>
</reference>
<evidence type="ECO:0000259" key="6">
    <source>
        <dbReference type="Pfam" id="PF17805"/>
    </source>
</evidence>
<keyword evidence="1" id="KW-0456">Lyase</keyword>
<evidence type="ECO:0000313" key="9">
    <source>
        <dbReference type="Proteomes" id="UP000320679"/>
    </source>
</evidence>
<dbReference type="InterPro" id="IPR053953">
    <property type="entry name" value="NirdL-like_HTH"/>
</dbReference>
<dbReference type="PANTHER" id="PTHR43413:SF1">
    <property type="entry name" value="SIROHEME DECARBOXYLASE NIRL SUBUNIT"/>
    <property type="match status" value="1"/>
</dbReference>
<proteinExistence type="inferred from homology"/>
<evidence type="ECO:0000256" key="3">
    <source>
        <dbReference type="ARBA" id="ARBA00023457"/>
    </source>
</evidence>
<evidence type="ECO:0000256" key="4">
    <source>
        <dbReference type="ARBA" id="ARBA00023471"/>
    </source>
</evidence>
<dbReference type="EMBL" id="SOJK01000196">
    <property type="protein sequence ID" value="TET44807.1"/>
    <property type="molecule type" value="Genomic_DNA"/>
</dbReference>
<evidence type="ECO:0000256" key="1">
    <source>
        <dbReference type="ARBA" id="ARBA00023239"/>
    </source>
</evidence>
<sequence length="159" mass="18433">MISQLDKQIINCLGKDLPLCSRPFKKIAQKIGIEEEALFNKIKEYQAKGWMRRFSAGLNHTCFKTASTNAMGVWKVSQKRIQEVGPVMASFREVSHCYERITHPGWKYNLYTMIHTSSKERCERVAEGISQKTGIREYKLLYTSQEFKKTSPIYFEGNP</sequence>